<dbReference type="OrthoDB" id="5918880at2"/>
<evidence type="ECO:0000313" key="2">
    <source>
        <dbReference type="Proteomes" id="UP000006833"/>
    </source>
</evidence>
<dbReference type="RefSeq" id="WP_012178943.1">
    <property type="nucleotide sequence ID" value="NC_009952.1"/>
</dbReference>
<organism evidence="1 2">
    <name type="scientific">Dinoroseobacter shibae (strain DSM 16493 / NCIMB 14021 / DFL 12)</name>
    <dbReference type="NCBI Taxonomy" id="398580"/>
    <lineage>
        <taxon>Bacteria</taxon>
        <taxon>Pseudomonadati</taxon>
        <taxon>Pseudomonadota</taxon>
        <taxon>Alphaproteobacteria</taxon>
        <taxon>Rhodobacterales</taxon>
        <taxon>Roseobacteraceae</taxon>
        <taxon>Dinoroseobacter</taxon>
    </lineage>
</organism>
<dbReference type="STRING" id="398580.Dshi_2276"/>
<dbReference type="Proteomes" id="UP000006833">
    <property type="component" value="Chromosome"/>
</dbReference>
<dbReference type="EMBL" id="CP000830">
    <property type="protein sequence ID" value="ABV94012.1"/>
    <property type="molecule type" value="Genomic_DNA"/>
</dbReference>
<dbReference type="InterPro" id="IPR018912">
    <property type="entry name" value="DUF2478"/>
</dbReference>
<gene>
    <name evidence="1" type="ordered locus">Dshi_2276</name>
</gene>
<accession>A8LR89</accession>
<dbReference type="HOGENOM" id="CLU_106681_0_0_5"/>
<dbReference type="eggNOG" id="COG1618">
    <property type="taxonomic scope" value="Bacteria"/>
</dbReference>
<proteinExistence type="predicted"/>
<evidence type="ECO:0008006" key="3">
    <source>
        <dbReference type="Google" id="ProtNLM"/>
    </source>
</evidence>
<dbReference type="AlphaFoldDB" id="A8LR89"/>
<reference evidence="2" key="1">
    <citation type="journal article" date="2010" name="ISME J.">
        <title>The complete genome sequence of the algal symbiont Dinoroseobacter shibae: a hitchhiker's guide to life in the sea.</title>
        <authorList>
            <person name="Wagner-Dobler I."/>
            <person name="Ballhausen B."/>
            <person name="Berger M."/>
            <person name="Brinkhoff T."/>
            <person name="Buchholz I."/>
            <person name="Bunk B."/>
            <person name="Cypionka H."/>
            <person name="Daniel R."/>
            <person name="Drepper T."/>
            <person name="Gerdts G."/>
            <person name="Hahnke S."/>
            <person name="Han C."/>
            <person name="Jahn D."/>
            <person name="Kalhoefer D."/>
            <person name="Kiss H."/>
            <person name="Klenk H.P."/>
            <person name="Kyrpides N."/>
            <person name="Liebl W."/>
            <person name="Liesegang H."/>
            <person name="Meincke L."/>
            <person name="Pati A."/>
            <person name="Petersen J."/>
            <person name="Piekarski T."/>
            <person name="Pommerenke C."/>
            <person name="Pradella S."/>
            <person name="Pukall R."/>
            <person name="Rabus R."/>
            <person name="Stackebrandt E."/>
            <person name="Thole S."/>
            <person name="Thompson L."/>
            <person name="Tielen P."/>
            <person name="Tomasch J."/>
            <person name="von Jan M."/>
            <person name="Wanphrut N."/>
            <person name="Wichels A."/>
            <person name="Zech H."/>
            <person name="Simon M."/>
        </authorList>
    </citation>
    <scope>NUCLEOTIDE SEQUENCE [LARGE SCALE GENOMIC DNA]</scope>
    <source>
        <strain evidence="2">DSM 16493 / NCIMB 14021 / DFL 12</strain>
    </source>
</reference>
<keyword evidence="2" id="KW-1185">Reference proteome</keyword>
<dbReference type="KEGG" id="dsh:Dshi_2276"/>
<sequence>MSFFPLAAVHFDHGDIDTFFSNIAEAFTQRGFVVCGVVQTRGEAGGECHCADMDLTTFGSNRTFRISQPLGNGSRGCRLHPGALAECSAFLEQELEKGPDLLILNRFGRGESEGRGFRDLMIRALALDIPVLTAVRPAYVESWSEFGAGAAADLAMSLEAALHWFDAIHPDCASAA</sequence>
<evidence type="ECO:0000313" key="1">
    <source>
        <dbReference type="EMBL" id="ABV94012.1"/>
    </source>
</evidence>
<dbReference type="Pfam" id="PF10649">
    <property type="entry name" value="DUF2478"/>
    <property type="match status" value="1"/>
</dbReference>
<protein>
    <recommendedName>
        <fullName evidence="3">Molybdenum ABC transporter ATP-binding protein</fullName>
    </recommendedName>
</protein>
<name>A8LR89_DINSH</name>